<dbReference type="Proteomes" id="UP000320359">
    <property type="component" value="Unassembled WGS sequence"/>
</dbReference>
<dbReference type="AlphaFoldDB" id="A0A552WZN2"/>
<gene>
    <name evidence="2" type="ORF">FM042_08835</name>
</gene>
<proteinExistence type="predicted"/>
<accession>A0A552WZN2</accession>
<evidence type="ECO:0000313" key="2">
    <source>
        <dbReference type="EMBL" id="TRW48281.1"/>
    </source>
</evidence>
<reference evidence="2 3" key="1">
    <citation type="submission" date="2019-07" db="EMBL/GenBank/DDBJ databases">
        <authorList>
            <person name="Yang M."/>
            <person name="Zhao D."/>
            <person name="Xiang H."/>
        </authorList>
    </citation>
    <scope>NUCLEOTIDE SEQUENCE [LARGE SCALE GENOMIC DNA]</scope>
    <source>
        <strain evidence="2 3">IM1326</strain>
    </source>
</reference>
<name>A0A552WZN2_9GAMM</name>
<feature type="transmembrane region" description="Helical" evidence="1">
    <location>
        <begin position="57"/>
        <end position="77"/>
    </location>
</feature>
<dbReference type="EMBL" id="VJWL01000003">
    <property type="protein sequence ID" value="TRW48281.1"/>
    <property type="molecule type" value="Genomic_DNA"/>
</dbReference>
<keyword evidence="1" id="KW-0812">Transmembrane</keyword>
<comment type="caution">
    <text evidence="2">The sequence shown here is derived from an EMBL/GenBank/DDBJ whole genome shotgun (WGS) entry which is preliminary data.</text>
</comment>
<organism evidence="2 3">
    <name type="scientific">Aliidiomarina halalkaliphila</name>
    <dbReference type="NCBI Taxonomy" id="2593535"/>
    <lineage>
        <taxon>Bacteria</taxon>
        <taxon>Pseudomonadati</taxon>
        <taxon>Pseudomonadota</taxon>
        <taxon>Gammaproteobacteria</taxon>
        <taxon>Alteromonadales</taxon>
        <taxon>Idiomarinaceae</taxon>
        <taxon>Aliidiomarina</taxon>
    </lineage>
</organism>
<evidence type="ECO:0000256" key="1">
    <source>
        <dbReference type="SAM" id="Phobius"/>
    </source>
</evidence>
<protein>
    <submittedName>
        <fullName evidence="2">Uncharacterized protein</fullName>
    </submittedName>
</protein>
<keyword evidence="1" id="KW-0472">Membrane</keyword>
<keyword evidence="1" id="KW-1133">Transmembrane helix</keyword>
<dbReference type="RefSeq" id="WP_143236073.1">
    <property type="nucleotide sequence ID" value="NZ_VJWL01000003.1"/>
</dbReference>
<sequence>MISRIIAILLLVLGGALIWQNHQASFALVVANALPLLAFCSFVFWAPKLAIIWRRTLNLCALFGCLMWFNFQLAIRLDLGQLYSNPEYYGIVAIWAPLYSTIFAAVVGIAVYVVLRIKLARNESI</sequence>
<feature type="transmembrane region" description="Helical" evidence="1">
    <location>
        <begin position="89"/>
        <end position="115"/>
    </location>
</feature>
<evidence type="ECO:0000313" key="3">
    <source>
        <dbReference type="Proteomes" id="UP000320359"/>
    </source>
</evidence>
<feature type="transmembrane region" description="Helical" evidence="1">
    <location>
        <begin position="26"/>
        <end position="45"/>
    </location>
</feature>
<keyword evidence="3" id="KW-1185">Reference proteome</keyword>
<dbReference type="OrthoDB" id="9975726at2"/>